<evidence type="ECO:0000256" key="4">
    <source>
        <dbReference type="SAM" id="Coils"/>
    </source>
</evidence>
<feature type="coiled-coil region" evidence="4">
    <location>
        <begin position="245"/>
        <end position="286"/>
    </location>
</feature>
<keyword evidence="3" id="KW-0539">Nucleus</keyword>
<proteinExistence type="inferred from homology"/>
<evidence type="ECO:0000256" key="3">
    <source>
        <dbReference type="ARBA" id="ARBA00023242"/>
    </source>
</evidence>
<protein>
    <recommendedName>
        <fullName evidence="8">Outer kinetochore protein SPC19</fullName>
    </recommendedName>
</protein>
<dbReference type="GeneID" id="90040985"/>
<feature type="region of interest" description="Disordered" evidence="5">
    <location>
        <begin position="42"/>
        <end position="88"/>
    </location>
</feature>
<keyword evidence="7" id="KW-1185">Reference proteome</keyword>
<dbReference type="EMBL" id="JBBJBU010000013">
    <property type="protein sequence ID" value="KAK7203222.1"/>
    <property type="molecule type" value="Genomic_DNA"/>
</dbReference>
<comment type="subcellular location">
    <subcellularLocation>
        <location evidence="1">Nucleus</location>
    </subcellularLocation>
</comment>
<feature type="region of interest" description="Disordered" evidence="5">
    <location>
        <begin position="185"/>
        <end position="236"/>
    </location>
</feature>
<feature type="compositionally biased region" description="Low complexity" evidence="5">
    <location>
        <begin position="208"/>
        <end position="223"/>
    </location>
</feature>
<reference evidence="6 7" key="1">
    <citation type="submission" date="2024-03" db="EMBL/GenBank/DDBJ databases">
        <title>Genome-scale model development and genomic sequencing of the oleaginous clade Lipomyces.</title>
        <authorList>
            <consortium name="Lawrence Berkeley National Laboratory"/>
            <person name="Czajka J.J."/>
            <person name="Han Y."/>
            <person name="Kim J."/>
            <person name="Mondo S.J."/>
            <person name="Hofstad B.A."/>
            <person name="Robles A."/>
            <person name="Haridas S."/>
            <person name="Riley R."/>
            <person name="LaButti K."/>
            <person name="Pangilinan J."/>
            <person name="Andreopoulos W."/>
            <person name="Lipzen A."/>
            <person name="Yan J."/>
            <person name="Wang M."/>
            <person name="Ng V."/>
            <person name="Grigoriev I.V."/>
            <person name="Spatafora J.W."/>
            <person name="Magnuson J.K."/>
            <person name="Baker S.E."/>
            <person name="Pomraning K.R."/>
        </authorList>
    </citation>
    <scope>NUCLEOTIDE SEQUENCE [LARGE SCALE GENOMIC DNA]</scope>
    <source>
        <strain evidence="6 7">Phaff 52-87</strain>
    </source>
</reference>
<evidence type="ECO:0000313" key="6">
    <source>
        <dbReference type="EMBL" id="KAK7203222.1"/>
    </source>
</evidence>
<dbReference type="Proteomes" id="UP001498771">
    <property type="component" value="Unassembled WGS sequence"/>
</dbReference>
<dbReference type="RefSeq" id="XP_064766255.1">
    <property type="nucleotide sequence ID" value="XM_064915473.1"/>
</dbReference>
<feature type="compositionally biased region" description="Basic and acidic residues" evidence="5">
    <location>
        <begin position="50"/>
        <end position="69"/>
    </location>
</feature>
<dbReference type="PANTHER" id="PTHR13375:SF3">
    <property type="entry name" value="THO COMPLEX SUBUNIT 5 HOMOLOG"/>
    <property type="match status" value="1"/>
</dbReference>
<evidence type="ECO:0000256" key="5">
    <source>
        <dbReference type="SAM" id="MobiDB-lite"/>
    </source>
</evidence>
<evidence type="ECO:0000256" key="1">
    <source>
        <dbReference type="ARBA" id="ARBA00004123"/>
    </source>
</evidence>
<dbReference type="InterPro" id="IPR019163">
    <property type="entry name" value="THO_Thoc5"/>
</dbReference>
<evidence type="ECO:0008006" key="8">
    <source>
        <dbReference type="Google" id="ProtNLM"/>
    </source>
</evidence>
<gene>
    <name evidence="6" type="ORF">BZA70DRAFT_85187</name>
</gene>
<dbReference type="PANTHER" id="PTHR13375">
    <property type="entry name" value="FMS INTERACTING PROTEIN"/>
    <property type="match status" value="1"/>
</dbReference>
<feature type="compositionally biased region" description="Polar residues" evidence="5">
    <location>
        <begin position="188"/>
        <end position="198"/>
    </location>
</feature>
<organism evidence="6 7">
    <name type="scientific">Myxozyma melibiosi</name>
    <dbReference type="NCBI Taxonomy" id="54550"/>
    <lineage>
        <taxon>Eukaryota</taxon>
        <taxon>Fungi</taxon>
        <taxon>Dikarya</taxon>
        <taxon>Ascomycota</taxon>
        <taxon>Saccharomycotina</taxon>
        <taxon>Lipomycetes</taxon>
        <taxon>Lipomycetales</taxon>
        <taxon>Lipomycetaceae</taxon>
        <taxon>Myxozyma</taxon>
    </lineage>
</organism>
<evidence type="ECO:0000256" key="2">
    <source>
        <dbReference type="ARBA" id="ARBA00008044"/>
    </source>
</evidence>
<accession>A0ABR1F0D1</accession>
<name>A0ABR1F0D1_9ASCO</name>
<evidence type="ECO:0000313" key="7">
    <source>
        <dbReference type="Proteomes" id="UP001498771"/>
    </source>
</evidence>
<sequence>MDLQIQDPLLCDSLALISSIRDLSSRAFELLGELSHASQAAAAALPSPEADVHDEQGENEEVKKEVKEEEGQETQMEVDASMTPPPPADPHTHALECEFASLYKPLLAKTIRTRQVSRAHLLALQNAKGKIAQRREEVDRLQLELQNSYYRQRYLKKEIELCMDFRSSHLDIDFVPIEEFLTDHPEYTMSSDSSTAAQSDIEMEDSTPETPAATEDPPTTTTTPSPPTATAPRALSEHELIIARLEDERARRLLLEERKKALIARKSDLTKENSKRKNDLENLDAQLSRFIESATPIQKVLEK</sequence>
<comment type="caution">
    <text evidence="6">The sequence shown here is derived from an EMBL/GenBank/DDBJ whole genome shotgun (WGS) entry which is preliminary data.</text>
</comment>
<dbReference type="Pfam" id="PF09766">
    <property type="entry name" value="FmiP_Thoc5"/>
    <property type="match status" value="1"/>
</dbReference>
<keyword evidence="4" id="KW-0175">Coiled coil</keyword>
<comment type="similarity">
    <text evidence="2">Belongs to the THOC5 family.</text>
</comment>